<dbReference type="VEuPathDB" id="FungiDB:CH63R_03952"/>
<name>A0A1B7YHW7_COLHI</name>
<dbReference type="OrthoDB" id="9976870at2759"/>
<sequence>MTRAWQLWLSPRPRKRTNISTQSSFVTAGDAARFDILTEDDGRWGLRETHFINNPLVKAGKSGPPLRLTKKEKDADEYFKVEQGVLGAITDGKEHAITKDDGVLCIRAGTRHRFWSHESATESLVFHGWAHPQDRDHILDENFLRNLQGYMADCHREGLKPSVFQLVLFSYEASTLATPPFWVPIGLLTAVNHVLAYWIAAGLLGYKAAYPEYTVRPRSD</sequence>
<dbReference type="KEGG" id="chig:CH63R_03952"/>
<dbReference type="RefSeq" id="XP_018160173.1">
    <property type="nucleotide sequence ID" value="XM_018298927.1"/>
</dbReference>
<reference evidence="2" key="1">
    <citation type="journal article" date="2017" name="BMC Genomics">
        <title>Gapless genome assembly of Colletotrichum higginsianum reveals chromosome structure and association of transposable elements with secondary metabolite gene clusters.</title>
        <authorList>
            <person name="Dallery J.-F."/>
            <person name="Lapalu N."/>
            <person name="Zampounis A."/>
            <person name="Pigne S."/>
            <person name="Luyten I."/>
            <person name="Amselem J."/>
            <person name="Wittenberg A.H.J."/>
            <person name="Zhou S."/>
            <person name="de Queiroz M.V."/>
            <person name="Robin G.P."/>
            <person name="Auger A."/>
            <person name="Hainaut M."/>
            <person name="Henrissat B."/>
            <person name="Kim K.-T."/>
            <person name="Lee Y.-H."/>
            <person name="Lespinet O."/>
            <person name="Schwartz D.C."/>
            <person name="Thon M.R."/>
            <person name="O'Connell R.J."/>
        </authorList>
    </citation>
    <scope>NUCLEOTIDE SEQUENCE [LARGE SCALE GENOMIC DNA]</scope>
    <source>
        <strain evidence="2">IMI 349063</strain>
    </source>
</reference>
<comment type="caution">
    <text evidence="1">The sequence shown here is derived from an EMBL/GenBank/DDBJ whole genome shotgun (WGS) entry which is preliminary data.</text>
</comment>
<keyword evidence="2" id="KW-1185">Reference proteome</keyword>
<dbReference type="SUPFAM" id="SSF51182">
    <property type="entry name" value="RmlC-like cupins"/>
    <property type="match status" value="1"/>
</dbReference>
<gene>
    <name evidence="1" type="ORF">CH63R_03952</name>
</gene>
<accession>A0A1B7YHW7</accession>
<dbReference type="GO" id="GO:0016740">
    <property type="term" value="F:transferase activity"/>
    <property type="evidence" value="ECO:0007669"/>
    <property type="project" value="UniProtKB-KW"/>
</dbReference>
<dbReference type="Proteomes" id="UP000092177">
    <property type="component" value="Chromosome 3"/>
</dbReference>
<dbReference type="AlphaFoldDB" id="A0A1B7YHW7"/>
<dbReference type="GeneID" id="28863034"/>
<evidence type="ECO:0000313" key="2">
    <source>
        <dbReference type="Proteomes" id="UP000092177"/>
    </source>
</evidence>
<dbReference type="InterPro" id="IPR011051">
    <property type="entry name" value="RmlC_Cupin_sf"/>
</dbReference>
<proteinExistence type="predicted"/>
<dbReference type="EMBL" id="LTAN01000003">
    <property type="protein sequence ID" value="OBR11656.1"/>
    <property type="molecule type" value="Genomic_DNA"/>
</dbReference>
<organism evidence="1 2">
    <name type="scientific">Colletotrichum higginsianum (strain IMI 349063)</name>
    <name type="common">Crucifer anthracnose fungus</name>
    <dbReference type="NCBI Taxonomy" id="759273"/>
    <lineage>
        <taxon>Eukaryota</taxon>
        <taxon>Fungi</taxon>
        <taxon>Dikarya</taxon>
        <taxon>Ascomycota</taxon>
        <taxon>Pezizomycotina</taxon>
        <taxon>Sordariomycetes</taxon>
        <taxon>Hypocreomycetidae</taxon>
        <taxon>Glomerellales</taxon>
        <taxon>Glomerellaceae</taxon>
        <taxon>Colletotrichum</taxon>
        <taxon>Colletotrichum destructivum species complex</taxon>
    </lineage>
</organism>
<protein>
    <submittedName>
        <fullName evidence="1">4-hydroxybenzoate polyprenyl transferase</fullName>
    </submittedName>
</protein>
<evidence type="ECO:0000313" key="1">
    <source>
        <dbReference type="EMBL" id="OBR11656.1"/>
    </source>
</evidence>
<keyword evidence="1" id="KW-0808">Transferase</keyword>